<reference evidence="1 2" key="1">
    <citation type="submission" date="2016-05" db="EMBL/GenBank/DDBJ databases">
        <title>A degradative enzymes factory behind the ericoid mycorrhizal symbiosis.</title>
        <authorList>
            <consortium name="DOE Joint Genome Institute"/>
            <person name="Martino E."/>
            <person name="Morin E."/>
            <person name="Grelet G."/>
            <person name="Kuo A."/>
            <person name="Kohler A."/>
            <person name="Daghino S."/>
            <person name="Barry K."/>
            <person name="Choi C."/>
            <person name="Cichocki N."/>
            <person name="Clum A."/>
            <person name="Copeland A."/>
            <person name="Hainaut M."/>
            <person name="Haridas S."/>
            <person name="Labutti K."/>
            <person name="Lindquist E."/>
            <person name="Lipzen A."/>
            <person name="Khouja H.-R."/>
            <person name="Murat C."/>
            <person name="Ohm R."/>
            <person name="Olson A."/>
            <person name="Spatafora J."/>
            <person name="Veneault-Fourrey C."/>
            <person name="Henrissat B."/>
            <person name="Grigoriev I."/>
            <person name="Martin F."/>
            <person name="Perotto S."/>
        </authorList>
    </citation>
    <scope>NUCLEOTIDE SEQUENCE [LARGE SCALE GENOMIC DNA]</scope>
    <source>
        <strain evidence="1 2">UAMH 7357</strain>
    </source>
</reference>
<dbReference type="InterPro" id="IPR053008">
    <property type="entry name" value="Phomopsin_biosynth_assoc"/>
</dbReference>
<evidence type="ECO:0000313" key="2">
    <source>
        <dbReference type="Proteomes" id="UP000235672"/>
    </source>
</evidence>
<sequence length="134" mass="15939">CGYTPQEARKKGCRFDLILYSWVPAQCYDERLQEEFRLRDSKWYLDGEGTQELSQEEAARGETEQLFWDWDYHIWHCRYTFLQMTRILMNTSLGIPGRLLDPEHANHCLNTLTGEEWHPLEEVDTVVTLNYSTC</sequence>
<dbReference type="PANTHER" id="PTHR35896">
    <property type="entry name" value="IG-LIKE DOMAIN-CONTAINING PROTEIN"/>
    <property type="match status" value="1"/>
</dbReference>
<dbReference type="AlphaFoldDB" id="A0A2J6PNQ0"/>
<name>A0A2J6PNQ0_9HELO</name>
<protein>
    <submittedName>
        <fullName evidence="1">Uncharacterized protein</fullName>
    </submittedName>
</protein>
<proteinExistence type="predicted"/>
<organism evidence="1 2">
    <name type="scientific">Hyaloscypha hepaticicola</name>
    <dbReference type="NCBI Taxonomy" id="2082293"/>
    <lineage>
        <taxon>Eukaryota</taxon>
        <taxon>Fungi</taxon>
        <taxon>Dikarya</taxon>
        <taxon>Ascomycota</taxon>
        <taxon>Pezizomycotina</taxon>
        <taxon>Leotiomycetes</taxon>
        <taxon>Helotiales</taxon>
        <taxon>Hyaloscyphaceae</taxon>
        <taxon>Hyaloscypha</taxon>
    </lineage>
</organism>
<dbReference type="EMBL" id="KZ613512">
    <property type="protein sequence ID" value="PMD15653.1"/>
    <property type="molecule type" value="Genomic_DNA"/>
</dbReference>
<dbReference type="Proteomes" id="UP000235672">
    <property type="component" value="Unassembled WGS sequence"/>
</dbReference>
<keyword evidence="2" id="KW-1185">Reference proteome</keyword>
<dbReference type="OrthoDB" id="3501153at2759"/>
<gene>
    <name evidence="1" type="ORF">NA56DRAFT_552531</name>
</gene>
<accession>A0A2J6PNQ0</accession>
<feature type="non-terminal residue" evidence="1">
    <location>
        <position position="1"/>
    </location>
</feature>
<evidence type="ECO:0000313" key="1">
    <source>
        <dbReference type="EMBL" id="PMD15653.1"/>
    </source>
</evidence>
<dbReference type="PANTHER" id="PTHR35896:SF3">
    <property type="entry name" value="MAJOR FACILITATOR SUPERFAMILY TRANSPORTER"/>
    <property type="match status" value="1"/>
</dbReference>
<feature type="non-terminal residue" evidence="1">
    <location>
        <position position="134"/>
    </location>
</feature>